<dbReference type="InterPro" id="IPR050373">
    <property type="entry name" value="Fibrinogen_C-term_domain"/>
</dbReference>
<dbReference type="InterPro" id="IPR036056">
    <property type="entry name" value="Fibrinogen-like_C"/>
</dbReference>
<proteinExistence type="predicted"/>
<sequence length="516" mass="59232">MKTRPSVTTTTVHSPSTTQATPTTHTTPWITPMRTHSAAVILPGVKSSVLEDKVDLILSQLPDLTQLLQERQDFVEGLSSLEMKVDSLLYALTSHTPVRQQTEWRRNDTQQMLEKLKQLVGLHQPSGGVNQDQELRQENHQLREEKEQAEEQLHRARLENTKLSHRLALVVSGSGNNSSLMVDEAGVEDSSASQYGLQMEEVMQENQELLEINRKTRDEKRRLEERLAVMEDVNQMTEDNRSRLETANREKERRISDAEEEKRQIEVKNRIMAEELGRCERNVTELVKRPAAMRDCAELYCYGVRKDGVYTIAPFRSRHLVTVWCDMTSEGGGWTVFVRRLRVGRHEVFNRDWIDYRRGFGRPWQEHWLGLEAVHHLTTTPHHLRMSATDLHGEHRAALWLSFSVASERSEYELSVGGYDRSESSLGDTMVAHHNLNGRKFSTRDVDNDDLESGNCVRDFSLGGGWWYRRCSYLSPTGPHAGYGRHMMSLWTPGNLTWVSLNQLAMMVRPASFPTC</sequence>
<dbReference type="AlphaFoldDB" id="A0AAE1Q761"/>
<dbReference type="InterPro" id="IPR002181">
    <property type="entry name" value="Fibrinogen_a/b/g_C_dom"/>
</dbReference>
<evidence type="ECO:0000313" key="5">
    <source>
        <dbReference type="Proteomes" id="UP001292094"/>
    </source>
</evidence>
<dbReference type="PANTHER" id="PTHR19143:SF394">
    <property type="entry name" value="ANGIOPOIETIN-RELATED PROTEIN 3-LIKE"/>
    <property type="match status" value="1"/>
</dbReference>
<dbReference type="EMBL" id="JAWZYT010000612">
    <property type="protein sequence ID" value="KAK4321143.1"/>
    <property type="molecule type" value="Genomic_DNA"/>
</dbReference>
<feature type="region of interest" description="Disordered" evidence="2">
    <location>
        <begin position="1"/>
        <end position="28"/>
    </location>
</feature>
<dbReference type="Gene3D" id="3.90.215.10">
    <property type="entry name" value="Gamma Fibrinogen, chain A, domain 1"/>
    <property type="match status" value="1"/>
</dbReference>
<evidence type="ECO:0000256" key="1">
    <source>
        <dbReference type="SAM" id="Coils"/>
    </source>
</evidence>
<keyword evidence="5" id="KW-1185">Reference proteome</keyword>
<dbReference type="PROSITE" id="PS51406">
    <property type="entry name" value="FIBRINOGEN_C_2"/>
    <property type="match status" value="1"/>
</dbReference>
<organism evidence="4 5">
    <name type="scientific">Petrolisthes manimaculis</name>
    <dbReference type="NCBI Taxonomy" id="1843537"/>
    <lineage>
        <taxon>Eukaryota</taxon>
        <taxon>Metazoa</taxon>
        <taxon>Ecdysozoa</taxon>
        <taxon>Arthropoda</taxon>
        <taxon>Crustacea</taxon>
        <taxon>Multicrustacea</taxon>
        <taxon>Malacostraca</taxon>
        <taxon>Eumalacostraca</taxon>
        <taxon>Eucarida</taxon>
        <taxon>Decapoda</taxon>
        <taxon>Pleocyemata</taxon>
        <taxon>Anomura</taxon>
        <taxon>Galatheoidea</taxon>
        <taxon>Porcellanidae</taxon>
        <taxon>Petrolisthes</taxon>
    </lineage>
</organism>
<keyword evidence="1" id="KW-0175">Coiled coil</keyword>
<protein>
    <recommendedName>
        <fullName evidence="3">Fibrinogen C-terminal domain-containing protein</fullName>
    </recommendedName>
</protein>
<dbReference type="Pfam" id="PF00147">
    <property type="entry name" value="Fibrinogen_C"/>
    <property type="match status" value="1"/>
</dbReference>
<accession>A0AAE1Q761</accession>
<dbReference type="CDD" id="cd00087">
    <property type="entry name" value="FReD"/>
    <property type="match status" value="1"/>
</dbReference>
<evidence type="ECO:0000259" key="3">
    <source>
        <dbReference type="PROSITE" id="PS51406"/>
    </source>
</evidence>
<feature type="domain" description="Fibrinogen C-terminal" evidence="3">
    <location>
        <begin position="287"/>
        <end position="512"/>
    </location>
</feature>
<dbReference type="GO" id="GO:0005615">
    <property type="term" value="C:extracellular space"/>
    <property type="evidence" value="ECO:0007669"/>
    <property type="project" value="TreeGrafter"/>
</dbReference>
<dbReference type="NCBIfam" id="NF040941">
    <property type="entry name" value="GGGWT_bact"/>
    <property type="match status" value="1"/>
</dbReference>
<comment type="caution">
    <text evidence="4">The sequence shown here is derived from an EMBL/GenBank/DDBJ whole genome shotgun (WGS) entry which is preliminary data.</text>
</comment>
<feature type="compositionally biased region" description="Basic and acidic residues" evidence="2">
    <location>
        <begin position="238"/>
        <end position="260"/>
    </location>
</feature>
<feature type="region of interest" description="Disordered" evidence="2">
    <location>
        <begin position="237"/>
        <end position="260"/>
    </location>
</feature>
<dbReference type="SMART" id="SM00186">
    <property type="entry name" value="FBG"/>
    <property type="match status" value="1"/>
</dbReference>
<dbReference type="InterPro" id="IPR014716">
    <property type="entry name" value="Fibrinogen_a/b/g_C_1"/>
</dbReference>
<reference evidence="4" key="1">
    <citation type="submission" date="2023-11" db="EMBL/GenBank/DDBJ databases">
        <title>Genome assemblies of two species of porcelain crab, Petrolisthes cinctipes and Petrolisthes manimaculis (Anomura: Porcellanidae).</title>
        <authorList>
            <person name="Angst P."/>
        </authorList>
    </citation>
    <scope>NUCLEOTIDE SEQUENCE</scope>
    <source>
        <strain evidence="4">PB745_02</strain>
        <tissue evidence="4">Gill</tissue>
    </source>
</reference>
<evidence type="ECO:0000313" key="4">
    <source>
        <dbReference type="EMBL" id="KAK4321143.1"/>
    </source>
</evidence>
<name>A0AAE1Q761_9EUCA</name>
<gene>
    <name evidence="4" type="ORF">Pmani_008018</name>
</gene>
<evidence type="ECO:0000256" key="2">
    <source>
        <dbReference type="SAM" id="MobiDB-lite"/>
    </source>
</evidence>
<dbReference type="PANTHER" id="PTHR19143">
    <property type="entry name" value="FIBRINOGEN/TENASCIN/ANGIOPOEITIN"/>
    <property type="match status" value="1"/>
</dbReference>
<dbReference type="SUPFAM" id="SSF56496">
    <property type="entry name" value="Fibrinogen C-terminal domain-like"/>
    <property type="match status" value="1"/>
</dbReference>
<dbReference type="Proteomes" id="UP001292094">
    <property type="component" value="Unassembled WGS sequence"/>
</dbReference>
<feature type="coiled-coil region" evidence="1">
    <location>
        <begin position="99"/>
        <end position="166"/>
    </location>
</feature>